<keyword evidence="1" id="KW-0472">Membrane</keyword>
<evidence type="ECO:0000313" key="2">
    <source>
        <dbReference type="EMBL" id="MBC5637348.1"/>
    </source>
</evidence>
<dbReference type="Proteomes" id="UP000637359">
    <property type="component" value="Unassembled WGS sequence"/>
</dbReference>
<dbReference type="RefSeq" id="WP_186870057.1">
    <property type="nucleotide sequence ID" value="NZ_JACOOL010000007.1"/>
</dbReference>
<evidence type="ECO:0000256" key="1">
    <source>
        <dbReference type="SAM" id="Phobius"/>
    </source>
</evidence>
<dbReference type="InterPro" id="IPR048136">
    <property type="entry name" value="STM3941-like"/>
</dbReference>
<evidence type="ECO:0008006" key="4">
    <source>
        <dbReference type="Google" id="ProtNLM"/>
    </source>
</evidence>
<feature type="transmembrane region" description="Helical" evidence="1">
    <location>
        <begin position="14"/>
        <end position="33"/>
    </location>
</feature>
<reference evidence="2" key="1">
    <citation type="submission" date="2020-08" db="EMBL/GenBank/DDBJ databases">
        <title>Genome public.</title>
        <authorList>
            <person name="Liu C."/>
            <person name="Sun Q."/>
        </authorList>
    </citation>
    <scope>NUCLEOTIDE SEQUENCE</scope>
    <source>
        <strain evidence="2">BX22</strain>
    </source>
</reference>
<proteinExistence type="predicted"/>
<sequence length="179" mass="20281">MNELVIYPKKGKMILYGIGCFIFVAIGAILFLVGLIDNGSDRLKFILIGGVVFVFFGLCMVYWVKTMAKRKPAIIINHEGITDQSTYIAAGLIRWEEIEDIDFIQFGGQTYLGIFTKDPDLIVNRSSSVKRMLNRMNKGILPSQVNIPVKILDCSVEELIDRINKEWENQMSQNEPSTI</sequence>
<name>A0A923L6F7_9BACI</name>
<organism evidence="2 3">
    <name type="scientific">Ornithinibacillus hominis</name>
    <dbReference type="NCBI Taxonomy" id="2763055"/>
    <lineage>
        <taxon>Bacteria</taxon>
        <taxon>Bacillati</taxon>
        <taxon>Bacillota</taxon>
        <taxon>Bacilli</taxon>
        <taxon>Bacillales</taxon>
        <taxon>Bacillaceae</taxon>
        <taxon>Ornithinibacillus</taxon>
    </lineage>
</organism>
<keyword evidence="1" id="KW-0812">Transmembrane</keyword>
<evidence type="ECO:0000313" key="3">
    <source>
        <dbReference type="Proteomes" id="UP000637359"/>
    </source>
</evidence>
<protein>
    <recommendedName>
        <fullName evidence="4">PH domain-containing protein</fullName>
    </recommendedName>
</protein>
<comment type="caution">
    <text evidence="2">The sequence shown here is derived from an EMBL/GenBank/DDBJ whole genome shotgun (WGS) entry which is preliminary data.</text>
</comment>
<feature type="transmembrane region" description="Helical" evidence="1">
    <location>
        <begin position="45"/>
        <end position="64"/>
    </location>
</feature>
<dbReference type="AlphaFoldDB" id="A0A923L6F7"/>
<dbReference type="NCBIfam" id="NF041635">
    <property type="entry name" value="STM3941_fam"/>
    <property type="match status" value="1"/>
</dbReference>
<keyword evidence="3" id="KW-1185">Reference proteome</keyword>
<keyword evidence="1" id="KW-1133">Transmembrane helix</keyword>
<accession>A0A923L6F7</accession>
<dbReference type="EMBL" id="JACOOL010000007">
    <property type="protein sequence ID" value="MBC5637348.1"/>
    <property type="molecule type" value="Genomic_DNA"/>
</dbReference>
<gene>
    <name evidence="2" type="ORF">H8S33_11080</name>
</gene>